<proteinExistence type="predicted"/>
<sequence length="149" mass="16885">MGNQSSDTRFGDPDPMNADFTDAQLIAFLDEELAPELSSRLEAALREQPALQQRLTILRGQNLAGLHTIGAIWRRQRLSCPDRTQLTKFLSGQLSPSEADYIRFHLGEIHCRVCNANLDDLKQSQSDTHDSRIRRGRLFESSAGHLRKR</sequence>
<evidence type="ECO:0000313" key="1">
    <source>
        <dbReference type="EMBL" id="TWT93099.1"/>
    </source>
</evidence>
<gene>
    <name evidence="1" type="ORF">Pla100_44160</name>
</gene>
<dbReference type="RefSeq" id="WP_231603308.1">
    <property type="nucleotide sequence ID" value="NZ_SJPM01000010.1"/>
</dbReference>
<comment type="caution">
    <text evidence="1">The sequence shown here is derived from an EMBL/GenBank/DDBJ whole genome shotgun (WGS) entry which is preliminary data.</text>
</comment>
<reference evidence="1 2" key="1">
    <citation type="submission" date="2019-02" db="EMBL/GenBank/DDBJ databases">
        <title>Deep-cultivation of Planctomycetes and their phenomic and genomic characterization uncovers novel biology.</title>
        <authorList>
            <person name="Wiegand S."/>
            <person name="Jogler M."/>
            <person name="Boedeker C."/>
            <person name="Pinto D."/>
            <person name="Vollmers J."/>
            <person name="Rivas-Marin E."/>
            <person name="Kohn T."/>
            <person name="Peeters S.H."/>
            <person name="Heuer A."/>
            <person name="Rast P."/>
            <person name="Oberbeckmann S."/>
            <person name="Bunk B."/>
            <person name="Jeske O."/>
            <person name="Meyerdierks A."/>
            <person name="Storesund J.E."/>
            <person name="Kallscheuer N."/>
            <person name="Luecker S."/>
            <person name="Lage O.M."/>
            <person name="Pohl T."/>
            <person name="Merkel B.J."/>
            <person name="Hornburger P."/>
            <person name="Mueller R.-W."/>
            <person name="Bruemmer F."/>
            <person name="Labrenz M."/>
            <person name="Spormann A.M."/>
            <person name="Op Den Camp H."/>
            <person name="Overmann J."/>
            <person name="Amann R."/>
            <person name="Jetten M.S.M."/>
            <person name="Mascher T."/>
            <person name="Medema M.H."/>
            <person name="Devos D.P."/>
            <person name="Kaster A.-K."/>
            <person name="Ovreas L."/>
            <person name="Rohde M."/>
            <person name="Galperin M.Y."/>
            <person name="Jogler C."/>
        </authorList>
    </citation>
    <scope>NUCLEOTIDE SEQUENCE [LARGE SCALE GENOMIC DNA]</scope>
    <source>
        <strain evidence="1 2">Pla100</strain>
    </source>
</reference>
<keyword evidence="2" id="KW-1185">Reference proteome</keyword>
<name>A0A5C6A0K6_9BACT</name>
<dbReference type="EMBL" id="SJPM01000010">
    <property type="protein sequence ID" value="TWT93099.1"/>
    <property type="molecule type" value="Genomic_DNA"/>
</dbReference>
<protein>
    <submittedName>
        <fullName evidence="1">Uncharacterized protein</fullName>
    </submittedName>
</protein>
<dbReference type="Proteomes" id="UP000316213">
    <property type="component" value="Unassembled WGS sequence"/>
</dbReference>
<dbReference type="AlphaFoldDB" id="A0A5C6A0K6"/>
<evidence type="ECO:0000313" key="2">
    <source>
        <dbReference type="Proteomes" id="UP000316213"/>
    </source>
</evidence>
<organism evidence="1 2">
    <name type="scientific">Neorhodopirellula pilleata</name>
    <dbReference type="NCBI Taxonomy" id="2714738"/>
    <lineage>
        <taxon>Bacteria</taxon>
        <taxon>Pseudomonadati</taxon>
        <taxon>Planctomycetota</taxon>
        <taxon>Planctomycetia</taxon>
        <taxon>Pirellulales</taxon>
        <taxon>Pirellulaceae</taxon>
        <taxon>Neorhodopirellula</taxon>
    </lineage>
</organism>
<accession>A0A5C6A0K6</accession>